<dbReference type="Gene3D" id="1.10.10.10">
    <property type="entry name" value="Winged helix-like DNA-binding domain superfamily/Winged helix DNA-binding domain"/>
    <property type="match status" value="1"/>
</dbReference>
<protein>
    <submittedName>
        <fullName evidence="2">MarR family transcriptional regulator</fullName>
    </submittedName>
</protein>
<dbReference type="InterPro" id="IPR000835">
    <property type="entry name" value="HTH_MarR-typ"/>
</dbReference>
<dbReference type="Proteomes" id="UP001500037">
    <property type="component" value="Unassembled WGS sequence"/>
</dbReference>
<organism evidence="2 3">
    <name type="scientific">Kitasatospora nipponensis</name>
    <dbReference type="NCBI Taxonomy" id="258049"/>
    <lineage>
        <taxon>Bacteria</taxon>
        <taxon>Bacillati</taxon>
        <taxon>Actinomycetota</taxon>
        <taxon>Actinomycetes</taxon>
        <taxon>Kitasatosporales</taxon>
        <taxon>Streptomycetaceae</taxon>
        <taxon>Kitasatospora</taxon>
    </lineage>
</organism>
<evidence type="ECO:0000313" key="2">
    <source>
        <dbReference type="EMBL" id="GAA1255741.1"/>
    </source>
</evidence>
<keyword evidence="3" id="KW-1185">Reference proteome</keyword>
<dbReference type="InterPro" id="IPR011991">
    <property type="entry name" value="ArsR-like_HTH"/>
</dbReference>
<dbReference type="InterPro" id="IPR036388">
    <property type="entry name" value="WH-like_DNA-bd_sf"/>
</dbReference>
<evidence type="ECO:0000259" key="1">
    <source>
        <dbReference type="PROSITE" id="PS50995"/>
    </source>
</evidence>
<dbReference type="PRINTS" id="PR00598">
    <property type="entry name" value="HTHMARR"/>
</dbReference>
<gene>
    <name evidence="2" type="ORF">GCM10009665_52770</name>
</gene>
<dbReference type="PROSITE" id="PS50995">
    <property type="entry name" value="HTH_MARR_2"/>
    <property type="match status" value="1"/>
</dbReference>
<sequence>MAGQEAGGSVGPGADAREQVIEEFGHVMQEFQRSSDTLDQRVADRLGLNRTDLRCLELLFGPKPMSPGELAAAAGMTTGGVTTAIDRLERSGYATRIRDAVDRRRVTVEPSEKGYAMVAEIFAPIAQEGAEYLRTLDTGTLTRMTEFLRFATRQQHDHAEQLAQGR</sequence>
<evidence type="ECO:0000313" key="3">
    <source>
        <dbReference type="Proteomes" id="UP001500037"/>
    </source>
</evidence>
<dbReference type="SMART" id="SM00347">
    <property type="entry name" value="HTH_MARR"/>
    <property type="match status" value="1"/>
</dbReference>
<name>A0ABN1WR30_9ACTN</name>
<dbReference type="PANTHER" id="PTHR33164:SF106">
    <property type="entry name" value="TRANSCRIPTIONAL REGULATORY PROTEIN"/>
    <property type="match status" value="1"/>
</dbReference>
<dbReference type="PANTHER" id="PTHR33164">
    <property type="entry name" value="TRANSCRIPTIONAL REGULATOR, MARR FAMILY"/>
    <property type="match status" value="1"/>
</dbReference>
<feature type="domain" description="HTH marR-type" evidence="1">
    <location>
        <begin position="17"/>
        <end position="156"/>
    </location>
</feature>
<comment type="caution">
    <text evidence="2">The sequence shown here is derived from an EMBL/GenBank/DDBJ whole genome shotgun (WGS) entry which is preliminary data.</text>
</comment>
<dbReference type="InterPro" id="IPR039422">
    <property type="entry name" value="MarR/SlyA-like"/>
</dbReference>
<dbReference type="Pfam" id="PF01047">
    <property type="entry name" value="MarR"/>
    <property type="match status" value="1"/>
</dbReference>
<reference evidence="2 3" key="1">
    <citation type="journal article" date="2019" name="Int. J. Syst. Evol. Microbiol.">
        <title>The Global Catalogue of Microorganisms (GCM) 10K type strain sequencing project: providing services to taxonomists for standard genome sequencing and annotation.</title>
        <authorList>
            <consortium name="The Broad Institute Genomics Platform"/>
            <consortium name="The Broad Institute Genome Sequencing Center for Infectious Disease"/>
            <person name="Wu L."/>
            <person name="Ma J."/>
        </authorList>
    </citation>
    <scope>NUCLEOTIDE SEQUENCE [LARGE SCALE GENOMIC DNA]</scope>
    <source>
        <strain evidence="2 3">JCM 13004</strain>
    </source>
</reference>
<proteinExistence type="predicted"/>
<dbReference type="CDD" id="cd00090">
    <property type="entry name" value="HTH_ARSR"/>
    <property type="match status" value="1"/>
</dbReference>
<accession>A0ABN1WR30</accession>
<dbReference type="SUPFAM" id="SSF46785">
    <property type="entry name" value="Winged helix' DNA-binding domain"/>
    <property type="match status" value="1"/>
</dbReference>
<dbReference type="EMBL" id="BAAALF010000116">
    <property type="protein sequence ID" value="GAA1255741.1"/>
    <property type="molecule type" value="Genomic_DNA"/>
</dbReference>
<dbReference type="RefSeq" id="WP_344444490.1">
    <property type="nucleotide sequence ID" value="NZ_BAAALF010000116.1"/>
</dbReference>
<dbReference type="InterPro" id="IPR036390">
    <property type="entry name" value="WH_DNA-bd_sf"/>
</dbReference>